<evidence type="ECO:0000313" key="1">
    <source>
        <dbReference type="EMBL" id="KYC53869.1"/>
    </source>
</evidence>
<name>A0A150J9F4_9EURY</name>
<comment type="caution">
    <text evidence="1">The sequence shown here is derived from an EMBL/GenBank/DDBJ whole genome shotgun (WGS) entry which is preliminary data.</text>
</comment>
<reference evidence="1 2" key="1">
    <citation type="journal article" date="2016" name="ISME J.">
        <title>Chasing the elusive Euryarchaeota class WSA2: genomes reveal a uniquely fastidious methyl-reducing methanogen.</title>
        <authorList>
            <person name="Nobu M.K."/>
            <person name="Narihiro T."/>
            <person name="Kuroda K."/>
            <person name="Mei R."/>
            <person name="Liu W.T."/>
        </authorList>
    </citation>
    <scope>NUCLEOTIDE SEQUENCE [LARGE SCALE GENOMIC DNA]</scope>
    <source>
        <strain evidence="1">U1lsi0528_Bin055</strain>
    </source>
</reference>
<dbReference type="AlphaFoldDB" id="A0A150J9F4"/>
<organism evidence="1 2">
    <name type="scientific">Candidatus Methanofastidiosum methylothiophilum</name>
    <dbReference type="NCBI Taxonomy" id="1705564"/>
    <lineage>
        <taxon>Archaea</taxon>
        <taxon>Methanobacteriati</taxon>
        <taxon>Methanobacteriota</taxon>
        <taxon>Stenosarchaea group</taxon>
        <taxon>Candidatus Methanofastidiosia</taxon>
        <taxon>Candidatus Methanofastidiosales</taxon>
        <taxon>Candidatus Methanofastidiosaceae</taxon>
        <taxon>Candidatus Methanofastidiosum</taxon>
    </lineage>
</organism>
<gene>
    <name evidence="1" type="ORF">AMQ22_00068</name>
</gene>
<protein>
    <submittedName>
        <fullName evidence="1">Uncharacterized protein</fullName>
    </submittedName>
</protein>
<accession>A0A150J9F4</accession>
<evidence type="ECO:0000313" key="2">
    <source>
        <dbReference type="Proteomes" id="UP000075398"/>
    </source>
</evidence>
<dbReference type="Proteomes" id="UP000075398">
    <property type="component" value="Unassembled WGS sequence"/>
</dbReference>
<dbReference type="EMBL" id="LNGC01000001">
    <property type="protein sequence ID" value="KYC53869.1"/>
    <property type="molecule type" value="Genomic_DNA"/>
</dbReference>
<sequence>MVEFYTDPADFFKEKLSREDAKKKLRDMSKKNNDFLMRAIQAEKKD</sequence>
<proteinExistence type="predicted"/>